<evidence type="ECO:0000313" key="1">
    <source>
        <dbReference type="EMBL" id="PIL25088.1"/>
    </source>
</evidence>
<proteinExistence type="predicted"/>
<comment type="caution">
    <text evidence="1">The sequence shown here is derived from an EMBL/GenBank/DDBJ whole genome shotgun (WGS) entry which is preliminary data.</text>
</comment>
<keyword evidence="2" id="KW-1185">Reference proteome</keyword>
<accession>A0A2G8RUS4</accession>
<reference evidence="1 2" key="1">
    <citation type="journal article" date="2015" name="Sci. Rep.">
        <title>Chromosome-level genome map provides insights into diverse defense mechanisms in the medicinal fungus Ganoderma sinense.</title>
        <authorList>
            <person name="Zhu Y."/>
            <person name="Xu J."/>
            <person name="Sun C."/>
            <person name="Zhou S."/>
            <person name="Xu H."/>
            <person name="Nelson D.R."/>
            <person name="Qian J."/>
            <person name="Song J."/>
            <person name="Luo H."/>
            <person name="Xiang L."/>
            <person name="Li Y."/>
            <person name="Xu Z."/>
            <person name="Ji A."/>
            <person name="Wang L."/>
            <person name="Lu S."/>
            <person name="Hayward A."/>
            <person name="Sun W."/>
            <person name="Li X."/>
            <person name="Schwartz D.C."/>
            <person name="Wang Y."/>
            <person name="Chen S."/>
        </authorList>
    </citation>
    <scope>NUCLEOTIDE SEQUENCE [LARGE SCALE GENOMIC DNA]</scope>
    <source>
        <strain evidence="1 2">ZZ0214-1</strain>
    </source>
</reference>
<organism evidence="1 2">
    <name type="scientific">Ganoderma sinense ZZ0214-1</name>
    <dbReference type="NCBI Taxonomy" id="1077348"/>
    <lineage>
        <taxon>Eukaryota</taxon>
        <taxon>Fungi</taxon>
        <taxon>Dikarya</taxon>
        <taxon>Basidiomycota</taxon>
        <taxon>Agaricomycotina</taxon>
        <taxon>Agaricomycetes</taxon>
        <taxon>Polyporales</taxon>
        <taxon>Polyporaceae</taxon>
        <taxon>Ganoderma</taxon>
    </lineage>
</organism>
<name>A0A2G8RUS4_9APHY</name>
<dbReference type="EMBL" id="AYKW01000056">
    <property type="protein sequence ID" value="PIL25088.1"/>
    <property type="molecule type" value="Genomic_DNA"/>
</dbReference>
<dbReference type="Proteomes" id="UP000230002">
    <property type="component" value="Unassembled WGS sequence"/>
</dbReference>
<dbReference type="AlphaFoldDB" id="A0A2G8RUS4"/>
<evidence type="ECO:0000313" key="2">
    <source>
        <dbReference type="Proteomes" id="UP000230002"/>
    </source>
</evidence>
<sequence length="152" mass="16490">MRTSPIAPANKYETEPAWPMGAIHAYPHVRLLHPLLSAILEAATTRLLLNVWSPDLLSSRPSPGAPPPHSVLVPPTPAVNRKAAHARVLMHDDPRILCSHSPPSPRLPAIHAPLRLIDRATAFFPSFSRLAFPMGLCPVRLLPTAPLLSSLS</sequence>
<gene>
    <name evidence="1" type="ORF">GSI_12977</name>
</gene>
<protein>
    <submittedName>
        <fullName evidence="1">Uncharacterized protein</fullName>
    </submittedName>
</protein>